<accession>A0A2S6IAZ8</accession>
<proteinExistence type="predicted"/>
<dbReference type="EMBL" id="PTJC01000005">
    <property type="protein sequence ID" value="PPK88687.1"/>
    <property type="molecule type" value="Genomic_DNA"/>
</dbReference>
<gene>
    <name evidence="1" type="ORF">CLV84_1657</name>
</gene>
<sequence>MRQLYLLAFLLVSGTLSADAYRGFLLTKDGFQLTGYLNVLAYAPGGNLITFTNDFGDEYTIHPFLVSGFGFNYNGEPLRFVSRRHEGMWYFLQEDVSGRAVSLYRLPRGGGRWVDDSMLRVFTEPPPEYYLEYGRGEFIAVPRGGYKRQLRNFFRPTSPGLAGKIGKRGYRYRDLPAMIKEYNELSRRKRKRL</sequence>
<evidence type="ECO:0000313" key="1">
    <source>
        <dbReference type="EMBL" id="PPK88687.1"/>
    </source>
</evidence>
<protein>
    <submittedName>
        <fullName evidence="1">Uncharacterized protein</fullName>
    </submittedName>
</protein>
<evidence type="ECO:0000313" key="2">
    <source>
        <dbReference type="Proteomes" id="UP000237662"/>
    </source>
</evidence>
<dbReference type="Proteomes" id="UP000237662">
    <property type="component" value="Unassembled WGS sequence"/>
</dbReference>
<name>A0A2S6IAZ8_9BACT</name>
<keyword evidence="2" id="KW-1185">Reference proteome</keyword>
<organism evidence="1 2">
    <name type="scientific">Neolewinella xylanilytica</name>
    <dbReference type="NCBI Taxonomy" id="1514080"/>
    <lineage>
        <taxon>Bacteria</taxon>
        <taxon>Pseudomonadati</taxon>
        <taxon>Bacteroidota</taxon>
        <taxon>Saprospiria</taxon>
        <taxon>Saprospirales</taxon>
        <taxon>Lewinellaceae</taxon>
        <taxon>Neolewinella</taxon>
    </lineage>
</organism>
<dbReference type="AlphaFoldDB" id="A0A2S6IAZ8"/>
<reference evidence="1 2" key="1">
    <citation type="submission" date="2018-02" db="EMBL/GenBank/DDBJ databases">
        <title>Genomic Encyclopedia of Archaeal and Bacterial Type Strains, Phase II (KMG-II): from individual species to whole genera.</title>
        <authorList>
            <person name="Goeker M."/>
        </authorList>
    </citation>
    <scope>NUCLEOTIDE SEQUENCE [LARGE SCALE GENOMIC DNA]</scope>
    <source>
        <strain evidence="1 2">DSM 29526</strain>
    </source>
</reference>
<dbReference type="OrthoDB" id="1492099at2"/>
<dbReference type="RefSeq" id="WP_104419221.1">
    <property type="nucleotide sequence ID" value="NZ_PTJC01000005.1"/>
</dbReference>
<comment type="caution">
    <text evidence="1">The sequence shown here is derived from an EMBL/GenBank/DDBJ whole genome shotgun (WGS) entry which is preliminary data.</text>
</comment>